<dbReference type="GO" id="GO:0006352">
    <property type="term" value="P:DNA-templated transcription initiation"/>
    <property type="evidence" value="ECO:0007669"/>
    <property type="project" value="InterPro"/>
</dbReference>
<evidence type="ECO:0000259" key="7">
    <source>
        <dbReference type="Pfam" id="PF04545"/>
    </source>
</evidence>
<gene>
    <name evidence="8" type="primary">sigE</name>
    <name evidence="8" type="ORF">Pflav_031990</name>
</gene>
<evidence type="ECO:0000256" key="2">
    <source>
        <dbReference type="ARBA" id="ARBA00023015"/>
    </source>
</evidence>
<dbReference type="InterPro" id="IPR013325">
    <property type="entry name" value="RNA_pol_sigma_r2"/>
</dbReference>
<keyword evidence="3" id="KW-0731">Sigma factor</keyword>
<dbReference type="SUPFAM" id="SSF88946">
    <property type="entry name" value="Sigma2 domain of RNA polymerase sigma factors"/>
    <property type="match status" value="1"/>
</dbReference>
<reference evidence="8 9" key="1">
    <citation type="submission" date="2020-03" db="EMBL/GenBank/DDBJ databases">
        <title>Whole genome shotgun sequence of Phytohabitans flavus NBRC 107702.</title>
        <authorList>
            <person name="Komaki H."/>
            <person name="Tamura T."/>
        </authorList>
    </citation>
    <scope>NUCLEOTIDE SEQUENCE [LARGE SCALE GENOMIC DNA]</scope>
    <source>
        <strain evidence="8 9">NBRC 107702</strain>
    </source>
</reference>
<dbReference type="RefSeq" id="WP_173036753.1">
    <property type="nucleotide sequence ID" value="NZ_AP022870.1"/>
</dbReference>
<dbReference type="SUPFAM" id="SSF88659">
    <property type="entry name" value="Sigma3 and sigma4 domains of RNA polymerase sigma factors"/>
    <property type="match status" value="1"/>
</dbReference>
<name>A0A6F8XSL9_9ACTN</name>
<dbReference type="InterPro" id="IPR013324">
    <property type="entry name" value="RNA_pol_sigma_r3/r4-like"/>
</dbReference>
<organism evidence="8 9">
    <name type="scientific">Phytohabitans flavus</name>
    <dbReference type="NCBI Taxonomy" id="1076124"/>
    <lineage>
        <taxon>Bacteria</taxon>
        <taxon>Bacillati</taxon>
        <taxon>Actinomycetota</taxon>
        <taxon>Actinomycetes</taxon>
        <taxon>Micromonosporales</taxon>
        <taxon>Micromonosporaceae</taxon>
    </lineage>
</organism>
<keyword evidence="4" id="KW-0238">DNA-binding</keyword>
<dbReference type="GO" id="GO:0003677">
    <property type="term" value="F:DNA binding"/>
    <property type="evidence" value="ECO:0007669"/>
    <property type="project" value="UniProtKB-KW"/>
</dbReference>
<dbReference type="Gene3D" id="1.10.10.10">
    <property type="entry name" value="Winged helix-like DNA-binding domain superfamily/Winged helix DNA-binding domain"/>
    <property type="match status" value="1"/>
</dbReference>
<evidence type="ECO:0000256" key="4">
    <source>
        <dbReference type="ARBA" id="ARBA00023125"/>
    </source>
</evidence>
<dbReference type="NCBIfam" id="TIGR02983">
    <property type="entry name" value="SigE-fam_strep"/>
    <property type="match status" value="1"/>
</dbReference>
<dbReference type="InterPro" id="IPR014284">
    <property type="entry name" value="RNA_pol_sigma-70_dom"/>
</dbReference>
<evidence type="ECO:0000259" key="6">
    <source>
        <dbReference type="Pfam" id="PF04542"/>
    </source>
</evidence>
<dbReference type="InterPro" id="IPR007630">
    <property type="entry name" value="RNA_pol_sigma70_r4"/>
</dbReference>
<reference evidence="8 9" key="2">
    <citation type="submission" date="2020-03" db="EMBL/GenBank/DDBJ databases">
        <authorList>
            <person name="Ichikawa N."/>
            <person name="Kimura A."/>
            <person name="Kitahashi Y."/>
            <person name="Uohara A."/>
        </authorList>
    </citation>
    <scope>NUCLEOTIDE SEQUENCE [LARGE SCALE GENOMIC DNA]</scope>
    <source>
        <strain evidence="8 9">NBRC 107702</strain>
    </source>
</reference>
<dbReference type="PANTHER" id="PTHR43133:SF50">
    <property type="entry name" value="ECF RNA POLYMERASE SIGMA FACTOR SIGM"/>
    <property type="match status" value="1"/>
</dbReference>
<accession>A0A6F8XSL9</accession>
<dbReference type="Gene3D" id="1.10.1740.10">
    <property type="match status" value="1"/>
</dbReference>
<proteinExistence type="inferred from homology"/>
<dbReference type="CDD" id="cd06171">
    <property type="entry name" value="Sigma70_r4"/>
    <property type="match status" value="1"/>
</dbReference>
<dbReference type="AlphaFoldDB" id="A0A6F8XSL9"/>
<dbReference type="InterPro" id="IPR007627">
    <property type="entry name" value="RNA_pol_sigma70_r2"/>
</dbReference>
<dbReference type="InterPro" id="IPR036388">
    <property type="entry name" value="WH-like_DNA-bd_sf"/>
</dbReference>
<evidence type="ECO:0000256" key="3">
    <source>
        <dbReference type="ARBA" id="ARBA00023082"/>
    </source>
</evidence>
<dbReference type="Pfam" id="PF04545">
    <property type="entry name" value="Sigma70_r4"/>
    <property type="match status" value="1"/>
</dbReference>
<sequence length="173" mass="19747">MSDSEAEQFRQFLAGSGDRMFRVALALTGAHHAAEDLLQDALARTFARWRHVRGDPEAYVRRAMYHSQVTVWRRRRRLRELPASSVPDRPDPRDQNAASESRLQLRQALMRLGPRQRAVLVARFFEDLSDVETGQLLGCSASTVRSQTHRALARLREIAPELNGPNTFRESVK</sequence>
<dbReference type="InterPro" id="IPR039425">
    <property type="entry name" value="RNA_pol_sigma-70-like"/>
</dbReference>
<keyword evidence="9" id="KW-1185">Reference proteome</keyword>
<keyword evidence="5" id="KW-0804">Transcription</keyword>
<feature type="domain" description="RNA polymerase sigma-70 region 4" evidence="7">
    <location>
        <begin position="108"/>
        <end position="157"/>
    </location>
</feature>
<protein>
    <submittedName>
        <fullName evidence="8">RNA polymerase sigma-E factor</fullName>
    </submittedName>
</protein>
<keyword evidence="2" id="KW-0805">Transcription regulation</keyword>
<dbReference type="NCBIfam" id="TIGR02937">
    <property type="entry name" value="sigma70-ECF"/>
    <property type="match status" value="1"/>
</dbReference>
<dbReference type="Proteomes" id="UP000502508">
    <property type="component" value="Chromosome"/>
</dbReference>
<evidence type="ECO:0000256" key="1">
    <source>
        <dbReference type="ARBA" id="ARBA00010641"/>
    </source>
</evidence>
<evidence type="ECO:0000313" key="9">
    <source>
        <dbReference type="Proteomes" id="UP000502508"/>
    </source>
</evidence>
<dbReference type="KEGG" id="pfla:Pflav_031990"/>
<dbReference type="Pfam" id="PF04542">
    <property type="entry name" value="Sigma70_r2"/>
    <property type="match status" value="1"/>
</dbReference>
<dbReference type="EMBL" id="AP022870">
    <property type="protein sequence ID" value="BCB76789.1"/>
    <property type="molecule type" value="Genomic_DNA"/>
</dbReference>
<dbReference type="InterPro" id="IPR014325">
    <property type="entry name" value="RNA_pol_sigma-E_actinobac"/>
</dbReference>
<evidence type="ECO:0000256" key="5">
    <source>
        <dbReference type="ARBA" id="ARBA00023163"/>
    </source>
</evidence>
<dbReference type="GO" id="GO:0016987">
    <property type="term" value="F:sigma factor activity"/>
    <property type="evidence" value="ECO:0007669"/>
    <property type="project" value="UniProtKB-KW"/>
</dbReference>
<dbReference type="PANTHER" id="PTHR43133">
    <property type="entry name" value="RNA POLYMERASE ECF-TYPE SIGMA FACTO"/>
    <property type="match status" value="1"/>
</dbReference>
<evidence type="ECO:0000313" key="8">
    <source>
        <dbReference type="EMBL" id="BCB76789.1"/>
    </source>
</evidence>
<feature type="domain" description="RNA polymerase sigma-70 region 2" evidence="6">
    <location>
        <begin position="19"/>
        <end position="77"/>
    </location>
</feature>
<comment type="similarity">
    <text evidence="1">Belongs to the sigma-70 factor family. ECF subfamily.</text>
</comment>